<dbReference type="GO" id="GO:0000338">
    <property type="term" value="P:protein deneddylation"/>
    <property type="evidence" value="ECO:0007669"/>
    <property type="project" value="TreeGrafter"/>
</dbReference>
<dbReference type="Pfam" id="PF02902">
    <property type="entry name" value="Peptidase_C48"/>
    <property type="match status" value="1"/>
</dbReference>
<evidence type="ECO:0000256" key="3">
    <source>
        <dbReference type="ARBA" id="ARBA00022801"/>
    </source>
</evidence>
<dbReference type="PROSITE" id="PS50600">
    <property type="entry name" value="ULP_PROTEASE"/>
    <property type="match status" value="1"/>
</dbReference>
<dbReference type="InterPro" id="IPR003653">
    <property type="entry name" value="Peptidase_C48_C"/>
</dbReference>
<sequence>MSASLESDPILVSYHDAIVRVSNLKTLDDSNWLDDSIITFAFEYLQHDSKFAQDQSNSCVFVSPSVVQLLKMSDDSFADQLLQSIDFLEKKFLILPINDNRHVNAFAGSHWSLLILAIQDKVLYHFDSMSSANDRTAKDIQSKLCVFFHTQVLLVNGRCPQQENGFDCGLYVIVIVEEFCRFSYENDLSKSPTKEVFEKFMNEISRCITSESISQRRKQLKTLLESMSSDRKA</sequence>
<dbReference type="EMBL" id="CAJNOJ010000061">
    <property type="protein sequence ID" value="CAF0998328.1"/>
    <property type="molecule type" value="Genomic_DNA"/>
</dbReference>
<gene>
    <name evidence="6" type="ORF">EDS130_LOCUS14749</name>
</gene>
<keyword evidence="4" id="KW-0788">Thiol protease</keyword>
<comment type="similarity">
    <text evidence="1">Belongs to the peptidase C48 family.</text>
</comment>
<keyword evidence="2" id="KW-0645">Protease</keyword>
<dbReference type="InterPro" id="IPR044613">
    <property type="entry name" value="Nep1/2-like"/>
</dbReference>
<name>A0A814GM84_ADIRI</name>
<protein>
    <recommendedName>
        <fullName evidence="5">Ubiquitin-like protease family profile domain-containing protein</fullName>
    </recommendedName>
</protein>
<dbReference type="GO" id="GO:0006508">
    <property type="term" value="P:proteolysis"/>
    <property type="evidence" value="ECO:0007669"/>
    <property type="project" value="UniProtKB-KW"/>
</dbReference>
<dbReference type="PANTHER" id="PTHR46468">
    <property type="entry name" value="SENTRIN-SPECIFIC PROTEASE 8"/>
    <property type="match status" value="1"/>
</dbReference>
<feature type="domain" description="Ubiquitin-like protease family profile" evidence="5">
    <location>
        <begin position="17"/>
        <end position="179"/>
    </location>
</feature>
<proteinExistence type="inferred from homology"/>
<keyword evidence="3" id="KW-0378">Hydrolase</keyword>
<comment type="caution">
    <text evidence="6">The sequence shown here is derived from an EMBL/GenBank/DDBJ whole genome shotgun (WGS) entry which is preliminary data.</text>
</comment>
<evidence type="ECO:0000259" key="5">
    <source>
        <dbReference type="PROSITE" id="PS50600"/>
    </source>
</evidence>
<dbReference type="Proteomes" id="UP000663852">
    <property type="component" value="Unassembled WGS sequence"/>
</dbReference>
<evidence type="ECO:0000256" key="4">
    <source>
        <dbReference type="ARBA" id="ARBA00022807"/>
    </source>
</evidence>
<reference evidence="6" key="1">
    <citation type="submission" date="2021-02" db="EMBL/GenBank/DDBJ databases">
        <authorList>
            <person name="Nowell W R."/>
        </authorList>
    </citation>
    <scope>NUCLEOTIDE SEQUENCE</scope>
</reference>
<dbReference type="OrthoDB" id="5065855at2759"/>
<evidence type="ECO:0000256" key="2">
    <source>
        <dbReference type="ARBA" id="ARBA00022670"/>
    </source>
</evidence>
<dbReference type="PANTHER" id="PTHR46468:SF1">
    <property type="entry name" value="SENTRIN-SPECIFIC PROTEASE 8"/>
    <property type="match status" value="1"/>
</dbReference>
<dbReference type="Gene3D" id="3.40.395.10">
    <property type="entry name" value="Adenoviral Proteinase, Chain A"/>
    <property type="match status" value="1"/>
</dbReference>
<evidence type="ECO:0000313" key="7">
    <source>
        <dbReference type="Proteomes" id="UP000663852"/>
    </source>
</evidence>
<dbReference type="SUPFAM" id="SSF54001">
    <property type="entry name" value="Cysteine proteinases"/>
    <property type="match status" value="1"/>
</dbReference>
<dbReference type="GO" id="GO:0019784">
    <property type="term" value="F:deNEDDylase activity"/>
    <property type="evidence" value="ECO:0007669"/>
    <property type="project" value="InterPro"/>
</dbReference>
<evidence type="ECO:0000256" key="1">
    <source>
        <dbReference type="ARBA" id="ARBA00005234"/>
    </source>
</evidence>
<dbReference type="GO" id="GO:0008234">
    <property type="term" value="F:cysteine-type peptidase activity"/>
    <property type="evidence" value="ECO:0007669"/>
    <property type="project" value="UniProtKB-KW"/>
</dbReference>
<dbReference type="InterPro" id="IPR038765">
    <property type="entry name" value="Papain-like_cys_pep_sf"/>
</dbReference>
<dbReference type="AlphaFoldDB" id="A0A814GM84"/>
<organism evidence="6 7">
    <name type="scientific">Adineta ricciae</name>
    <name type="common">Rotifer</name>
    <dbReference type="NCBI Taxonomy" id="249248"/>
    <lineage>
        <taxon>Eukaryota</taxon>
        <taxon>Metazoa</taxon>
        <taxon>Spiralia</taxon>
        <taxon>Gnathifera</taxon>
        <taxon>Rotifera</taxon>
        <taxon>Eurotatoria</taxon>
        <taxon>Bdelloidea</taxon>
        <taxon>Adinetida</taxon>
        <taxon>Adinetidae</taxon>
        <taxon>Adineta</taxon>
    </lineage>
</organism>
<evidence type="ECO:0000313" key="6">
    <source>
        <dbReference type="EMBL" id="CAF0998328.1"/>
    </source>
</evidence>
<accession>A0A814GM84</accession>